<evidence type="ECO:0000256" key="2">
    <source>
        <dbReference type="ARBA" id="ARBA00016337"/>
    </source>
</evidence>
<evidence type="ECO:0000256" key="3">
    <source>
        <dbReference type="ARBA" id="ARBA00022630"/>
    </source>
</evidence>
<dbReference type="PANTHER" id="PTHR30040:SF2">
    <property type="entry name" value="FAD:PROTEIN FMN TRANSFERASE"/>
    <property type="match status" value="1"/>
</dbReference>
<reference evidence="13" key="1">
    <citation type="submission" date="2020-10" db="EMBL/GenBank/DDBJ databases">
        <authorList>
            <person name="Gilroy R."/>
        </authorList>
    </citation>
    <scope>NUCLEOTIDE SEQUENCE</scope>
    <source>
        <strain evidence="13">20514</strain>
    </source>
</reference>
<dbReference type="EMBL" id="JADIMQ010000078">
    <property type="protein sequence ID" value="MBO8448693.1"/>
    <property type="molecule type" value="Genomic_DNA"/>
</dbReference>
<dbReference type="Proteomes" id="UP000810252">
    <property type="component" value="Unassembled WGS sequence"/>
</dbReference>
<evidence type="ECO:0000256" key="12">
    <source>
        <dbReference type="RuleBase" id="RU363002"/>
    </source>
</evidence>
<dbReference type="InterPro" id="IPR024932">
    <property type="entry name" value="ApbE"/>
</dbReference>
<reference evidence="13" key="2">
    <citation type="journal article" date="2021" name="PeerJ">
        <title>Extensive microbial diversity within the chicken gut microbiome revealed by metagenomics and culture.</title>
        <authorList>
            <person name="Gilroy R."/>
            <person name="Ravi A."/>
            <person name="Getino M."/>
            <person name="Pursley I."/>
            <person name="Horton D.L."/>
            <person name="Alikhan N.F."/>
            <person name="Baker D."/>
            <person name="Gharbi K."/>
            <person name="Hall N."/>
            <person name="Watson M."/>
            <person name="Adriaenssens E.M."/>
            <person name="Foster-Nyarko E."/>
            <person name="Jarju S."/>
            <person name="Secka A."/>
            <person name="Antonio M."/>
            <person name="Oren A."/>
            <person name="Chaudhuri R.R."/>
            <person name="La Ragione R."/>
            <person name="Hildebrand F."/>
            <person name="Pallen M.J."/>
        </authorList>
    </citation>
    <scope>NUCLEOTIDE SEQUENCE</scope>
    <source>
        <strain evidence="13">20514</strain>
    </source>
</reference>
<keyword evidence="12" id="KW-0732">Signal</keyword>
<organism evidence="13 14">
    <name type="scientific">Candidatus Cryptobacteroides merdigallinarum</name>
    <dbReference type="NCBI Taxonomy" id="2840770"/>
    <lineage>
        <taxon>Bacteria</taxon>
        <taxon>Pseudomonadati</taxon>
        <taxon>Bacteroidota</taxon>
        <taxon>Bacteroidia</taxon>
        <taxon>Bacteroidales</taxon>
        <taxon>Candidatus Cryptobacteroides</taxon>
    </lineage>
</organism>
<evidence type="ECO:0000256" key="7">
    <source>
        <dbReference type="ARBA" id="ARBA00022842"/>
    </source>
</evidence>
<comment type="subcellular location">
    <subcellularLocation>
        <location evidence="12">Cell inner membrane</location>
        <topology evidence="12">Lipid-anchor</topology>
        <orientation evidence="12">Periplasmic side</orientation>
    </subcellularLocation>
</comment>
<keyword evidence="12" id="KW-0449">Lipoprotein</keyword>
<dbReference type="InterPro" id="IPR003374">
    <property type="entry name" value="ApbE-like_sf"/>
</dbReference>
<keyword evidence="12" id="KW-0472">Membrane</keyword>
<feature type="signal peptide" evidence="12">
    <location>
        <begin position="1"/>
        <end position="23"/>
    </location>
</feature>
<evidence type="ECO:0000256" key="4">
    <source>
        <dbReference type="ARBA" id="ARBA00022679"/>
    </source>
</evidence>
<feature type="binding site" evidence="11">
    <location>
        <position position="321"/>
    </location>
    <ligand>
        <name>Mg(2+)</name>
        <dbReference type="ChEBI" id="CHEBI:18420"/>
    </ligand>
</feature>
<comment type="similarity">
    <text evidence="10 12">Belongs to the ApbE family.</text>
</comment>
<proteinExistence type="inferred from homology"/>
<keyword evidence="12" id="KW-1003">Cell membrane</keyword>
<dbReference type="AlphaFoldDB" id="A0A9D9EJN0"/>
<comment type="cofactor">
    <cofactor evidence="11">
        <name>Mg(2+)</name>
        <dbReference type="ChEBI" id="CHEBI:18420"/>
    </cofactor>
    <cofactor evidence="11">
        <name>Mn(2+)</name>
        <dbReference type="ChEBI" id="CHEBI:29035"/>
    </cofactor>
    <text evidence="11">Magnesium. Can also use manganese.</text>
</comment>
<evidence type="ECO:0000256" key="1">
    <source>
        <dbReference type="ARBA" id="ARBA00011955"/>
    </source>
</evidence>
<keyword evidence="12" id="KW-0997">Cell inner membrane</keyword>
<feature type="binding site" evidence="11">
    <location>
        <position position="317"/>
    </location>
    <ligand>
        <name>Mg(2+)</name>
        <dbReference type="ChEBI" id="CHEBI:18420"/>
    </ligand>
</feature>
<keyword evidence="7 10" id="KW-0460">Magnesium</keyword>
<keyword evidence="4 10" id="KW-0808">Transferase</keyword>
<evidence type="ECO:0000256" key="8">
    <source>
        <dbReference type="ARBA" id="ARBA00031306"/>
    </source>
</evidence>
<dbReference type="GO" id="GO:0005886">
    <property type="term" value="C:plasma membrane"/>
    <property type="evidence" value="ECO:0007669"/>
    <property type="project" value="UniProtKB-SubCell"/>
</dbReference>
<accession>A0A9D9EJN0</accession>
<protein>
    <recommendedName>
        <fullName evidence="2 10">FAD:protein FMN transferase</fullName>
        <ecNumber evidence="1 10">2.7.1.180</ecNumber>
    </recommendedName>
    <alternativeName>
        <fullName evidence="8 10">Flavin transferase</fullName>
    </alternativeName>
</protein>
<evidence type="ECO:0000256" key="11">
    <source>
        <dbReference type="PIRSR" id="PIRSR006268-2"/>
    </source>
</evidence>
<evidence type="ECO:0000256" key="6">
    <source>
        <dbReference type="ARBA" id="ARBA00022827"/>
    </source>
</evidence>
<keyword evidence="5 10" id="KW-0479">Metal-binding</keyword>
<comment type="function">
    <text evidence="12">Flavin transferase that catalyzes the transfer of the FMN moiety of FAD and its covalent binding to the hydroxyl group of a threonine residue in a target flavoprotein.</text>
</comment>
<dbReference type="GO" id="GO:0046872">
    <property type="term" value="F:metal ion binding"/>
    <property type="evidence" value="ECO:0007669"/>
    <property type="project" value="UniProtKB-UniRule"/>
</dbReference>
<evidence type="ECO:0000256" key="9">
    <source>
        <dbReference type="ARBA" id="ARBA00048540"/>
    </source>
</evidence>
<comment type="caution">
    <text evidence="13">The sequence shown here is derived from an EMBL/GenBank/DDBJ whole genome shotgun (WGS) entry which is preliminary data.</text>
</comment>
<gene>
    <name evidence="13" type="ORF">IAC29_05415</name>
</gene>
<comment type="catalytic activity">
    <reaction evidence="9 10 12">
        <text>L-threonyl-[protein] + FAD = FMN-L-threonyl-[protein] + AMP + H(+)</text>
        <dbReference type="Rhea" id="RHEA:36847"/>
        <dbReference type="Rhea" id="RHEA-COMP:11060"/>
        <dbReference type="Rhea" id="RHEA-COMP:11061"/>
        <dbReference type="ChEBI" id="CHEBI:15378"/>
        <dbReference type="ChEBI" id="CHEBI:30013"/>
        <dbReference type="ChEBI" id="CHEBI:57692"/>
        <dbReference type="ChEBI" id="CHEBI:74257"/>
        <dbReference type="ChEBI" id="CHEBI:456215"/>
        <dbReference type="EC" id="2.7.1.180"/>
    </reaction>
</comment>
<evidence type="ECO:0000313" key="14">
    <source>
        <dbReference type="Proteomes" id="UP000810252"/>
    </source>
</evidence>
<keyword evidence="6 10" id="KW-0274">FAD</keyword>
<evidence type="ECO:0000256" key="5">
    <source>
        <dbReference type="ARBA" id="ARBA00022723"/>
    </source>
</evidence>
<dbReference type="PANTHER" id="PTHR30040">
    <property type="entry name" value="THIAMINE BIOSYNTHESIS LIPOPROTEIN APBE"/>
    <property type="match status" value="1"/>
</dbReference>
<dbReference type="PROSITE" id="PS51257">
    <property type="entry name" value="PROKAR_LIPOPROTEIN"/>
    <property type="match status" value="1"/>
</dbReference>
<name>A0A9D9EJN0_9BACT</name>
<sequence length="375" mass="39958">MACYRKYFRGILVFLLSCTLSCACSESGYIAVTGYAQGGVYSVKLSLDGHGGRVRLSPEEIKSGIDSVLLAVNNSLSGYDKSSLLSRFNAGESIVPDGIFSDIYRISGRYYDETGGCFDVSAAPLFDIWGFGFTSDSLPSPQKVQSVMEGVGMDRLPDTLVLDSAGRTSASLLLGPGTPGEDAVTRGRALPMLNFNAIAQGYSCDLVASYLHSIGVDQMLVDVGGEIYCEGLNPSGQSWSIGLDRPVDGNNVPGRDLQGIFRAGPEPCGVVTSGNYRKYYVKDGKKYAHTIDPRTGYPVTHSLLSATIVAANATEADALATYCMVIGLEEAVEFITSRPDLEGCLVYDEDGQMKTWTSAGLVLEESRPGPTAGSR</sequence>
<evidence type="ECO:0000313" key="13">
    <source>
        <dbReference type="EMBL" id="MBO8448693.1"/>
    </source>
</evidence>
<feature type="chain" id="PRO_5039760639" description="FAD:protein FMN transferase" evidence="12">
    <location>
        <begin position="24"/>
        <end position="375"/>
    </location>
</feature>
<dbReference type="Pfam" id="PF02424">
    <property type="entry name" value="ApbE"/>
    <property type="match status" value="1"/>
</dbReference>
<evidence type="ECO:0000256" key="10">
    <source>
        <dbReference type="PIRNR" id="PIRNR006268"/>
    </source>
</evidence>
<dbReference type="PIRSF" id="PIRSF006268">
    <property type="entry name" value="ApbE"/>
    <property type="match status" value="1"/>
</dbReference>
<dbReference type="EC" id="2.7.1.180" evidence="1 10"/>
<keyword evidence="3 10" id="KW-0285">Flavoprotein</keyword>
<dbReference type="SUPFAM" id="SSF143631">
    <property type="entry name" value="ApbE-like"/>
    <property type="match status" value="1"/>
</dbReference>
<dbReference type="GO" id="GO:0016740">
    <property type="term" value="F:transferase activity"/>
    <property type="evidence" value="ECO:0007669"/>
    <property type="project" value="UniProtKB-UniRule"/>
</dbReference>
<dbReference type="Gene3D" id="3.10.520.10">
    <property type="entry name" value="ApbE-like domains"/>
    <property type="match status" value="1"/>
</dbReference>
<feature type="binding site" evidence="11">
    <location>
        <position position="197"/>
    </location>
    <ligand>
        <name>Mg(2+)</name>
        <dbReference type="ChEBI" id="CHEBI:18420"/>
    </ligand>
</feature>